<comment type="caution">
    <text evidence="1">The sequence shown here is derived from an EMBL/GenBank/DDBJ whole genome shotgun (WGS) entry which is preliminary data.</text>
</comment>
<reference evidence="1 2" key="1">
    <citation type="submission" date="2020-08" db="EMBL/GenBank/DDBJ databases">
        <title>A Genomic Blueprint of the Chicken Gut Microbiome.</title>
        <authorList>
            <person name="Gilroy R."/>
            <person name="Ravi A."/>
            <person name="Getino M."/>
            <person name="Pursley I."/>
            <person name="Horton D.L."/>
            <person name="Alikhan N.-F."/>
            <person name="Baker D."/>
            <person name="Gharbi K."/>
            <person name="Hall N."/>
            <person name="Watson M."/>
            <person name="Adriaenssens E.M."/>
            <person name="Foster-Nyarko E."/>
            <person name="Jarju S."/>
            <person name="Secka A."/>
            <person name="Antonio M."/>
            <person name="Oren A."/>
            <person name="Chaudhuri R."/>
            <person name="La Ragione R.M."/>
            <person name="Hildebrand F."/>
            <person name="Pallen M.J."/>
        </authorList>
    </citation>
    <scope>NUCLEOTIDE SEQUENCE [LARGE SCALE GENOMIC DNA]</scope>
    <source>
        <strain evidence="1 2">Sa1BUA8</strain>
    </source>
</reference>
<dbReference type="Pfam" id="PF10049">
    <property type="entry name" value="DUF2283"/>
    <property type="match status" value="1"/>
</dbReference>
<name>A0A9D5UH44_9CELL</name>
<keyword evidence="2" id="KW-1185">Reference proteome</keyword>
<sequence>MIEIDPEVDAAYITLQPIGEGAATRQIVVDDERLNGEIVLDIDEEGRLLGIELIGYRSLLSGEGGARS</sequence>
<dbReference type="AlphaFoldDB" id="A0A9D5UH44"/>
<gene>
    <name evidence="1" type="ORF">H9623_10795</name>
</gene>
<evidence type="ECO:0000313" key="1">
    <source>
        <dbReference type="EMBL" id="MBE7700787.1"/>
    </source>
</evidence>
<dbReference type="RefSeq" id="WP_193720056.1">
    <property type="nucleotide sequence ID" value="NZ_JACSPN010000013.1"/>
</dbReference>
<organism evidence="1 2">
    <name type="scientific">Oerskovia douganii</name>
    <dbReference type="NCBI Taxonomy" id="2762210"/>
    <lineage>
        <taxon>Bacteria</taxon>
        <taxon>Bacillati</taxon>
        <taxon>Actinomycetota</taxon>
        <taxon>Actinomycetes</taxon>
        <taxon>Micrococcales</taxon>
        <taxon>Cellulomonadaceae</taxon>
        <taxon>Oerskovia</taxon>
    </lineage>
</organism>
<accession>A0A9D5UH44</accession>
<proteinExistence type="predicted"/>
<dbReference type="Proteomes" id="UP000822993">
    <property type="component" value="Unassembled WGS sequence"/>
</dbReference>
<protein>
    <submittedName>
        <fullName evidence="1">DUF2283 domain-containing protein</fullName>
    </submittedName>
</protein>
<evidence type="ECO:0000313" key="2">
    <source>
        <dbReference type="Proteomes" id="UP000822993"/>
    </source>
</evidence>
<dbReference type="InterPro" id="IPR019270">
    <property type="entry name" value="DUF2283"/>
</dbReference>
<dbReference type="EMBL" id="JACSPN010000013">
    <property type="protein sequence ID" value="MBE7700787.1"/>
    <property type="molecule type" value="Genomic_DNA"/>
</dbReference>